<name>A0ACB8XEQ9_ARCLA</name>
<protein>
    <submittedName>
        <fullName evidence="1">Uncharacterized protein</fullName>
    </submittedName>
</protein>
<reference evidence="1 2" key="2">
    <citation type="journal article" date="2022" name="Mol. Ecol. Resour.">
        <title>The genomes of chicory, endive, great burdock and yacon provide insights into Asteraceae paleo-polyploidization history and plant inulin production.</title>
        <authorList>
            <person name="Fan W."/>
            <person name="Wang S."/>
            <person name="Wang H."/>
            <person name="Wang A."/>
            <person name="Jiang F."/>
            <person name="Liu H."/>
            <person name="Zhao H."/>
            <person name="Xu D."/>
            <person name="Zhang Y."/>
        </authorList>
    </citation>
    <scope>NUCLEOTIDE SEQUENCE [LARGE SCALE GENOMIC DNA]</scope>
    <source>
        <strain evidence="2">cv. Niubang</strain>
    </source>
</reference>
<keyword evidence="2" id="KW-1185">Reference proteome</keyword>
<gene>
    <name evidence="1" type="ORF">L6452_44100</name>
</gene>
<organism evidence="1 2">
    <name type="scientific">Arctium lappa</name>
    <name type="common">Greater burdock</name>
    <name type="synonym">Lappa major</name>
    <dbReference type="NCBI Taxonomy" id="4217"/>
    <lineage>
        <taxon>Eukaryota</taxon>
        <taxon>Viridiplantae</taxon>
        <taxon>Streptophyta</taxon>
        <taxon>Embryophyta</taxon>
        <taxon>Tracheophyta</taxon>
        <taxon>Spermatophyta</taxon>
        <taxon>Magnoliopsida</taxon>
        <taxon>eudicotyledons</taxon>
        <taxon>Gunneridae</taxon>
        <taxon>Pentapetalae</taxon>
        <taxon>asterids</taxon>
        <taxon>campanulids</taxon>
        <taxon>Asterales</taxon>
        <taxon>Asteraceae</taxon>
        <taxon>Carduoideae</taxon>
        <taxon>Cardueae</taxon>
        <taxon>Arctiinae</taxon>
        <taxon>Arctium</taxon>
    </lineage>
</organism>
<proteinExistence type="predicted"/>
<accession>A0ACB8XEQ9</accession>
<sequence>MFTTIRLVSVQAKPVTSRIFTISENFVGNVYPILGNVRSHQASASAGSGTAITNQPKPTNMEKIQHSQEPTTKGDVMSHTLGDGYSTRSDEQGFGGAFSGNQSLSSTEQDKIVNANAPGMS</sequence>
<reference evidence="2" key="1">
    <citation type="journal article" date="2022" name="Mol. Ecol. Resour.">
        <title>The genomes of chicory, endive, great burdock and yacon provide insights into Asteraceae palaeo-polyploidization history and plant inulin production.</title>
        <authorList>
            <person name="Fan W."/>
            <person name="Wang S."/>
            <person name="Wang H."/>
            <person name="Wang A."/>
            <person name="Jiang F."/>
            <person name="Liu H."/>
            <person name="Zhao H."/>
            <person name="Xu D."/>
            <person name="Zhang Y."/>
        </authorList>
    </citation>
    <scope>NUCLEOTIDE SEQUENCE [LARGE SCALE GENOMIC DNA]</scope>
    <source>
        <strain evidence="2">cv. Niubang</strain>
    </source>
</reference>
<evidence type="ECO:0000313" key="2">
    <source>
        <dbReference type="Proteomes" id="UP001055879"/>
    </source>
</evidence>
<dbReference type="EMBL" id="CM042064">
    <property type="protein sequence ID" value="KAI3665473.1"/>
    <property type="molecule type" value="Genomic_DNA"/>
</dbReference>
<dbReference type="Proteomes" id="UP001055879">
    <property type="component" value="Linkage Group LG18"/>
</dbReference>
<comment type="caution">
    <text evidence="1">The sequence shown here is derived from an EMBL/GenBank/DDBJ whole genome shotgun (WGS) entry which is preliminary data.</text>
</comment>
<evidence type="ECO:0000313" key="1">
    <source>
        <dbReference type="EMBL" id="KAI3665473.1"/>
    </source>
</evidence>